<gene>
    <name evidence="1" type="ORF">PanWU01x14_058530</name>
</gene>
<evidence type="ECO:0000313" key="2">
    <source>
        <dbReference type="Proteomes" id="UP000237105"/>
    </source>
</evidence>
<sequence>VEIEDLSERVAILKMLIGAPAPNTMTLAEQAELHVTSIAELQHTVCDHQEDMVDQYNDMLKEILADRIETHMASMEGDVGLLKKVLARPSISSEKRFQAESS</sequence>
<dbReference type="Proteomes" id="UP000237105">
    <property type="component" value="Unassembled WGS sequence"/>
</dbReference>
<proteinExistence type="predicted"/>
<feature type="non-terminal residue" evidence="1">
    <location>
        <position position="1"/>
    </location>
</feature>
<comment type="caution">
    <text evidence="1">The sequence shown here is derived from an EMBL/GenBank/DDBJ whole genome shotgun (WGS) entry which is preliminary data.</text>
</comment>
<keyword evidence="2" id="KW-1185">Reference proteome</keyword>
<dbReference type="EMBL" id="JXTB01000034">
    <property type="protein sequence ID" value="PON73349.1"/>
    <property type="molecule type" value="Genomic_DNA"/>
</dbReference>
<evidence type="ECO:0000313" key="1">
    <source>
        <dbReference type="EMBL" id="PON73349.1"/>
    </source>
</evidence>
<organism evidence="1 2">
    <name type="scientific">Parasponia andersonii</name>
    <name type="common">Sponia andersonii</name>
    <dbReference type="NCBI Taxonomy" id="3476"/>
    <lineage>
        <taxon>Eukaryota</taxon>
        <taxon>Viridiplantae</taxon>
        <taxon>Streptophyta</taxon>
        <taxon>Embryophyta</taxon>
        <taxon>Tracheophyta</taxon>
        <taxon>Spermatophyta</taxon>
        <taxon>Magnoliopsida</taxon>
        <taxon>eudicotyledons</taxon>
        <taxon>Gunneridae</taxon>
        <taxon>Pentapetalae</taxon>
        <taxon>rosids</taxon>
        <taxon>fabids</taxon>
        <taxon>Rosales</taxon>
        <taxon>Cannabaceae</taxon>
        <taxon>Parasponia</taxon>
    </lineage>
</organism>
<name>A0A2P5DJ82_PARAD</name>
<reference evidence="2" key="1">
    <citation type="submission" date="2016-06" db="EMBL/GenBank/DDBJ databases">
        <title>Parallel loss of symbiosis genes in relatives of nitrogen-fixing non-legume Parasponia.</title>
        <authorList>
            <person name="Van Velzen R."/>
            <person name="Holmer R."/>
            <person name="Bu F."/>
            <person name="Rutten L."/>
            <person name="Van Zeijl A."/>
            <person name="Liu W."/>
            <person name="Santuari L."/>
            <person name="Cao Q."/>
            <person name="Sharma T."/>
            <person name="Shen D."/>
            <person name="Roswanjaya Y."/>
            <person name="Wardhani T."/>
            <person name="Kalhor M.S."/>
            <person name="Jansen J."/>
            <person name="Van den Hoogen J."/>
            <person name="Gungor B."/>
            <person name="Hartog M."/>
            <person name="Hontelez J."/>
            <person name="Verver J."/>
            <person name="Yang W.-C."/>
            <person name="Schijlen E."/>
            <person name="Repin R."/>
            <person name="Schilthuizen M."/>
            <person name="Schranz E."/>
            <person name="Heidstra R."/>
            <person name="Miyata K."/>
            <person name="Fedorova E."/>
            <person name="Kohlen W."/>
            <person name="Bisseling T."/>
            <person name="Smit S."/>
            <person name="Geurts R."/>
        </authorList>
    </citation>
    <scope>NUCLEOTIDE SEQUENCE [LARGE SCALE GENOMIC DNA]</scope>
    <source>
        <strain evidence="2">cv. WU1-14</strain>
    </source>
</reference>
<dbReference type="AlphaFoldDB" id="A0A2P5DJ82"/>
<protein>
    <submittedName>
        <fullName evidence="1">Uncharacterized protein</fullName>
    </submittedName>
</protein>
<accession>A0A2P5DJ82</accession>